<dbReference type="EMBL" id="NIGF01000014">
    <property type="protein sequence ID" value="PQV63253.1"/>
    <property type="molecule type" value="Genomic_DNA"/>
</dbReference>
<dbReference type="PANTHER" id="PTHR36443:SF1">
    <property type="entry name" value="BSR5223 PROTEIN"/>
    <property type="match status" value="1"/>
</dbReference>
<dbReference type="RefSeq" id="WP_106380666.1">
    <property type="nucleotide sequence ID" value="NZ_NIGF01000014.1"/>
</dbReference>
<feature type="transmembrane region" description="Helical" evidence="1">
    <location>
        <begin position="48"/>
        <end position="70"/>
    </location>
</feature>
<name>A0A2S8SR28_9BACT</name>
<evidence type="ECO:0000313" key="3">
    <source>
        <dbReference type="Proteomes" id="UP000237684"/>
    </source>
</evidence>
<accession>A0A2S8SR28</accession>
<comment type="caution">
    <text evidence="2">The sequence shown here is derived from an EMBL/GenBank/DDBJ whole genome shotgun (WGS) entry which is preliminary data.</text>
</comment>
<proteinExistence type="predicted"/>
<dbReference type="InParanoid" id="A0A2S8SR28"/>
<feature type="transmembrane region" description="Helical" evidence="1">
    <location>
        <begin position="9"/>
        <end position="28"/>
    </location>
</feature>
<dbReference type="Proteomes" id="UP000237684">
    <property type="component" value="Unassembled WGS sequence"/>
</dbReference>
<sequence length="74" mass="8075">MPLQSFAKFLIFGGVALLLAGIVFLIVSRFFPAGMPGDLSYKRGNTAIYFPIVSSIVLSIVATIVLNIVLRFLR</sequence>
<dbReference type="OrthoDB" id="9811610at2"/>
<keyword evidence="1" id="KW-1133">Transmembrane helix</keyword>
<gene>
    <name evidence="2" type="ORF">B1R32_11479</name>
</gene>
<evidence type="ECO:0000256" key="1">
    <source>
        <dbReference type="SAM" id="Phobius"/>
    </source>
</evidence>
<dbReference type="Pfam" id="PF11146">
    <property type="entry name" value="DUF2905"/>
    <property type="match status" value="1"/>
</dbReference>
<keyword evidence="1" id="KW-0472">Membrane</keyword>
<dbReference type="AlphaFoldDB" id="A0A2S8SR28"/>
<keyword evidence="3" id="KW-1185">Reference proteome</keyword>
<evidence type="ECO:0000313" key="2">
    <source>
        <dbReference type="EMBL" id="PQV63253.1"/>
    </source>
</evidence>
<reference evidence="2 3" key="1">
    <citation type="journal article" date="2018" name="Syst. Appl. Microbiol.">
        <title>Abditibacterium utsteinense sp. nov., the first cultivated member of candidate phylum FBP, isolated from ice-free Antarctic soil samples.</title>
        <authorList>
            <person name="Tahon G."/>
            <person name="Tytgat B."/>
            <person name="Lebbe L."/>
            <person name="Carlier A."/>
            <person name="Willems A."/>
        </authorList>
    </citation>
    <scope>NUCLEOTIDE SEQUENCE [LARGE SCALE GENOMIC DNA]</scope>
    <source>
        <strain evidence="2 3">LMG 29911</strain>
    </source>
</reference>
<organism evidence="2 3">
    <name type="scientific">Abditibacterium utsteinense</name>
    <dbReference type="NCBI Taxonomy" id="1960156"/>
    <lineage>
        <taxon>Bacteria</taxon>
        <taxon>Pseudomonadati</taxon>
        <taxon>Abditibacteriota</taxon>
        <taxon>Abditibacteriia</taxon>
        <taxon>Abditibacteriales</taxon>
        <taxon>Abditibacteriaceae</taxon>
        <taxon>Abditibacterium</taxon>
    </lineage>
</organism>
<keyword evidence="1" id="KW-0812">Transmembrane</keyword>
<dbReference type="PANTHER" id="PTHR36443">
    <property type="entry name" value="BSR5223 PROTEIN"/>
    <property type="match status" value="1"/>
</dbReference>
<evidence type="ECO:0008006" key="4">
    <source>
        <dbReference type="Google" id="ProtNLM"/>
    </source>
</evidence>
<dbReference type="InterPro" id="IPR021320">
    <property type="entry name" value="DUF2905"/>
</dbReference>
<protein>
    <recommendedName>
        <fullName evidence="4">DUF2905 domain-containing protein</fullName>
    </recommendedName>
</protein>